<comment type="caution">
    <text evidence="3">The sequence shown here is derived from an EMBL/GenBank/DDBJ whole genome shotgun (WGS) entry which is preliminary data.</text>
</comment>
<dbReference type="GO" id="GO:0016787">
    <property type="term" value="F:hydrolase activity"/>
    <property type="evidence" value="ECO:0007669"/>
    <property type="project" value="UniProtKB-KW"/>
</dbReference>
<feature type="domain" description="3-keto-alpha-glucoside-1,2-lyase/3-keto-2-hydroxy-glucal hydratase" evidence="2">
    <location>
        <begin position="33"/>
        <end position="213"/>
    </location>
</feature>
<gene>
    <name evidence="3" type="ORF">A6X21_22015</name>
</gene>
<dbReference type="STRING" id="1841610.A6X21_22015"/>
<dbReference type="InterPro" id="IPR010496">
    <property type="entry name" value="AL/BT2_dom"/>
</dbReference>
<dbReference type="AlphaFoldDB" id="A0A1C3EFF3"/>
<keyword evidence="1" id="KW-0732">Signal</keyword>
<evidence type="ECO:0000313" key="3">
    <source>
        <dbReference type="EMBL" id="ODA31949.1"/>
    </source>
</evidence>
<dbReference type="Pfam" id="PF06439">
    <property type="entry name" value="3keto-disac_hyd"/>
    <property type="match status" value="1"/>
</dbReference>
<protein>
    <submittedName>
        <fullName evidence="3">Glycosyl hydrolase</fullName>
    </submittedName>
</protein>
<proteinExistence type="predicted"/>
<keyword evidence="3" id="KW-0378">Hydrolase</keyword>
<evidence type="ECO:0000259" key="2">
    <source>
        <dbReference type="Pfam" id="PF06439"/>
    </source>
</evidence>
<dbReference type="EMBL" id="LYDR01000072">
    <property type="protein sequence ID" value="ODA31949.1"/>
    <property type="molecule type" value="Genomic_DNA"/>
</dbReference>
<dbReference type="Gene3D" id="2.60.120.560">
    <property type="entry name" value="Exo-inulinase, domain 1"/>
    <property type="match status" value="1"/>
</dbReference>
<accession>A0A1C3EFF3</accession>
<feature type="chain" id="PRO_5008673065" evidence="1">
    <location>
        <begin position="28"/>
        <end position="216"/>
    </location>
</feature>
<dbReference type="OrthoDB" id="242352at2"/>
<evidence type="ECO:0000256" key="1">
    <source>
        <dbReference type="SAM" id="SignalP"/>
    </source>
</evidence>
<organism evidence="3 4">
    <name type="scientific">Planctopirus hydrillae</name>
    <dbReference type="NCBI Taxonomy" id="1841610"/>
    <lineage>
        <taxon>Bacteria</taxon>
        <taxon>Pseudomonadati</taxon>
        <taxon>Planctomycetota</taxon>
        <taxon>Planctomycetia</taxon>
        <taxon>Planctomycetales</taxon>
        <taxon>Planctomycetaceae</taxon>
        <taxon>Planctopirus</taxon>
    </lineage>
</organism>
<sequence>MIRMTKALGTLAILTVMTFVGTAFSNAAETEEGFKQLFDGKSFEGWKINENPDSWKIEDGAFVCKGNRSHLFYVGDDKPFKNFELKVDVWTEPNSNGGIYFHTKYQDTGWPKHGFECQVNNSYKSDPRKTGSLYAVKDVLEAPAKDGEWFTEHVTVKDKHVVIKVNDKVVVDYTEPADAKPGKDFTRVVDEGTFALQAHDPGSVVRFKNIRVKRLD</sequence>
<dbReference type="RefSeq" id="WP_068847724.1">
    <property type="nucleotide sequence ID" value="NZ_LYDR01000072.1"/>
</dbReference>
<dbReference type="Proteomes" id="UP000094828">
    <property type="component" value="Unassembled WGS sequence"/>
</dbReference>
<feature type="signal peptide" evidence="1">
    <location>
        <begin position="1"/>
        <end position="27"/>
    </location>
</feature>
<keyword evidence="4" id="KW-1185">Reference proteome</keyword>
<reference evidence="3 4" key="1">
    <citation type="submission" date="2016-05" db="EMBL/GenBank/DDBJ databases">
        <title>Genomic and physiological characterization of Planctopirus sp. isolated from fresh water lake.</title>
        <authorList>
            <person name="Subhash Y."/>
            <person name="Ramana C."/>
        </authorList>
    </citation>
    <scope>NUCLEOTIDE SEQUENCE [LARGE SCALE GENOMIC DNA]</scope>
    <source>
        <strain evidence="3 4">JC280</strain>
    </source>
</reference>
<name>A0A1C3EFF3_9PLAN</name>
<evidence type="ECO:0000313" key="4">
    <source>
        <dbReference type="Proteomes" id="UP000094828"/>
    </source>
</evidence>